<protein>
    <recommendedName>
        <fullName evidence="6">Calcineurin-like phosphoesterase</fullName>
    </recommendedName>
</protein>
<dbReference type="GO" id="GO:0005783">
    <property type="term" value="C:endoplasmic reticulum"/>
    <property type="evidence" value="ECO:0007669"/>
    <property type="project" value="TreeGrafter"/>
</dbReference>
<keyword evidence="3" id="KW-0812">Transmembrane</keyword>
<evidence type="ECO:0000313" key="5">
    <source>
        <dbReference type="Proteomes" id="UP000780801"/>
    </source>
</evidence>
<dbReference type="GO" id="GO:0006506">
    <property type="term" value="P:GPI anchor biosynthetic process"/>
    <property type="evidence" value="ECO:0007669"/>
    <property type="project" value="InterPro"/>
</dbReference>
<evidence type="ECO:0000313" key="4">
    <source>
        <dbReference type="EMBL" id="KAF9577276.1"/>
    </source>
</evidence>
<evidence type="ECO:0000256" key="2">
    <source>
        <dbReference type="SAM" id="MobiDB-lite"/>
    </source>
</evidence>
<keyword evidence="3" id="KW-1133">Transmembrane helix</keyword>
<feature type="transmembrane region" description="Helical" evidence="3">
    <location>
        <begin position="143"/>
        <end position="166"/>
    </location>
</feature>
<accession>A0A9P6FLI7</accession>
<dbReference type="AlphaFoldDB" id="A0A9P6FLI7"/>
<reference evidence="4" key="1">
    <citation type="journal article" date="2020" name="Fungal Divers.">
        <title>Resolving the Mortierellaceae phylogeny through synthesis of multi-gene phylogenetics and phylogenomics.</title>
        <authorList>
            <person name="Vandepol N."/>
            <person name="Liber J."/>
            <person name="Desiro A."/>
            <person name="Na H."/>
            <person name="Kennedy M."/>
            <person name="Barry K."/>
            <person name="Grigoriev I.V."/>
            <person name="Miller A.N."/>
            <person name="O'Donnell K."/>
            <person name="Stajich J.E."/>
            <person name="Bonito G."/>
        </authorList>
    </citation>
    <scope>NUCLEOTIDE SEQUENCE</scope>
    <source>
        <strain evidence="4">KOD1015</strain>
    </source>
</reference>
<keyword evidence="1 3" id="KW-0472">Membrane</keyword>
<proteinExistence type="predicted"/>
<dbReference type="OrthoDB" id="9984693at2759"/>
<evidence type="ECO:0000256" key="1">
    <source>
        <dbReference type="ARBA" id="ARBA00023136"/>
    </source>
</evidence>
<dbReference type="PANTHER" id="PTHR13315:SF1">
    <property type="entry name" value="PROTEIN TED1"/>
    <property type="match status" value="1"/>
</dbReference>
<dbReference type="PANTHER" id="PTHR13315">
    <property type="entry name" value="METALLO PHOSPHOESTERASE RELATED"/>
    <property type="match status" value="1"/>
</dbReference>
<name>A0A9P6FLI7_9FUNG</name>
<feature type="region of interest" description="Disordered" evidence="2">
    <location>
        <begin position="49"/>
        <end position="68"/>
    </location>
</feature>
<dbReference type="Proteomes" id="UP000780801">
    <property type="component" value="Unassembled WGS sequence"/>
</dbReference>
<dbReference type="InterPro" id="IPR033308">
    <property type="entry name" value="PGAP5/Cdc1/Ted1"/>
</dbReference>
<feature type="compositionally biased region" description="Polar residues" evidence="2">
    <location>
        <begin position="55"/>
        <end position="66"/>
    </location>
</feature>
<keyword evidence="5" id="KW-1185">Reference proteome</keyword>
<comment type="caution">
    <text evidence="4">The sequence shown here is derived from an EMBL/GenBank/DDBJ whole genome shotgun (WGS) entry which is preliminary data.</text>
</comment>
<organism evidence="4 5">
    <name type="scientific">Lunasporangiospora selenospora</name>
    <dbReference type="NCBI Taxonomy" id="979761"/>
    <lineage>
        <taxon>Eukaryota</taxon>
        <taxon>Fungi</taxon>
        <taxon>Fungi incertae sedis</taxon>
        <taxon>Mucoromycota</taxon>
        <taxon>Mortierellomycotina</taxon>
        <taxon>Mortierellomycetes</taxon>
        <taxon>Mortierellales</taxon>
        <taxon>Mortierellaceae</taxon>
        <taxon>Lunasporangiospora</taxon>
    </lineage>
</organism>
<evidence type="ECO:0008006" key="6">
    <source>
        <dbReference type="Google" id="ProtNLM"/>
    </source>
</evidence>
<dbReference type="EMBL" id="JAABOA010005055">
    <property type="protein sequence ID" value="KAF9577276.1"/>
    <property type="molecule type" value="Genomic_DNA"/>
</dbReference>
<dbReference type="GO" id="GO:0016020">
    <property type="term" value="C:membrane"/>
    <property type="evidence" value="ECO:0007669"/>
    <property type="project" value="GOC"/>
</dbReference>
<evidence type="ECO:0000256" key="3">
    <source>
        <dbReference type="SAM" id="Phobius"/>
    </source>
</evidence>
<gene>
    <name evidence="4" type="ORF">BGW38_007627</name>
</gene>
<sequence length="183" mass="20462">MLTRNASLWILDHLQPDFILNGHDHVGCDVTHLQTLDGSTGQLNWTASDTEDAVGQQQHSRSSSEPLTVERSVREVTQRSMMAEYGGYSGLFEVRVDRSLQGPRGVPIATEETMEALGSAESAHGPALAFHYTPCAFYNDVSVWTVLVLDCIAVGLWAIYGLYWLIVRLQRQTTRLEEKQKLQ</sequence>